<accession>A0A7C9UUC9</accession>
<keyword evidence="12" id="KW-1185">Reference proteome</keyword>
<dbReference type="Gene3D" id="1.10.3720.10">
    <property type="entry name" value="MetI-like"/>
    <property type="match status" value="1"/>
</dbReference>
<feature type="domain" description="ABC transmembrane type-1" evidence="10">
    <location>
        <begin position="14"/>
        <end position="215"/>
    </location>
</feature>
<evidence type="ECO:0000256" key="6">
    <source>
        <dbReference type="ARBA" id="ARBA00022692"/>
    </source>
</evidence>
<dbReference type="InterPro" id="IPR000515">
    <property type="entry name" value="MetI-like"/>
</dbReference>
<dbReference type="CDD" id="cd06261">
    <property type="entry name" value="TM_PBP2"/>
    <property type="match status" value="1"/>
</dbReference>
<dbReference type="GO" id="GO:0022857">
    <property type="term" value="F:transmembrane transporter activity"/>
    <property type="evidence" value="ECO:0007669"/>
    <property type="project" value="InterPro"/>
</dbReference>
<dbReference type="Pfam" id="PF00528">
    <property type="entry name" value="BPD_transp_1"/>
    <property type="match status" value="1"/>
</dbReference>
<comment type="similarity">
    <text evidence="2">Belongs to the binding-protein-dependent transport system permease family. HisMQ subfamily.</text>
</comment>
<name>A0A7C9UUC9_9PROT</name>
<dbReference type="InterPro" id="IPR051613">
    <property type="entry name" value="ABC_transp_permease_HisMQ"/>
</dbReference>
<dbReference type="SUPFAM" id="SSF161098">
    <property type="entry name" value="MetI-like"/>
    <property type="match status" value="1"/>
</dbReference>
<dbReference type="PROSITE" id="PS50928">
    <property type="entry name" value="ABC_TM1"/>
    <property type="match status" value="1"/>
</dbReference>
<keyword evidence="6 9" id="KW-0812">Transmembrane</keyword>
<dbReference type="NCBIfam" id="TIGR01726">
    <property type="entry name" value="HEQRo_perm_3TM"/>
    <property type="match status" value="1"/>
</dbReference>
<keyword evidence="4" id="KW-1003">Cell membrane</keyword>
<dbReference type="Proteomes" id="UP000480684">
    <property type="component" value="Unassembled WGS sequence"/>
</dbReference>
<comment type="caution">
    <text evidence="11">The sequence shown here is derived from an EMBL/GenBank/DDBJ whole genome shotgun (WGS) entry which is preliminary data.</text>
</comment>
<feature type="transmembrane region" description="Helical" evidence="9">
    <location>
        <begin position="95"/>
        <end position="114"/>
    </location>
</feature>
<evidence type="ECO:0000256" key="4">
    <source>
        <dbReference type="ARBA" id="ARBA00022475"/>
    </source>
</evidence>
<dbReference type="AlphaFoldDB" id="A0A7C9UUC9"/>
<evidence type="ECO:0000256" key="5">
    <source>
        <dbReference type="ARBA" id="ARBA00022519"/>
    </source>
</evidence>
<dbReference type="RefSeq" id="WP_163675176.1">
    <property type="nucleotide sequence ID" value="NZ_JAAIYP010000025.1"/>
</dbReference>
<proteinExistence type="inferred from homology"/>
<gene>
    <name evidence="11" type="ORF">G4223_03685</name>
</gene>
<evidence type="ECO:0000313" key="11">
    <source>
        <dbReference type="EMBL" id="NFV79209.1"/>
    </source>
</evidence>
<sequence length="230" mass="24307">MDLHGFGPQLALGTLMTLELAFASLGVGLVLGLLGAMAKASPHASLRWLGDGYTTLVRGVPELLVVLIVYFGSSAALGMVTGWVGMETHVELDPFAAGTLALGLTFGAYATEVFRGALATVPKGHIEAAHALGLGPWHTFSRIVLPQLWRVALPGLGNLFMVLLKDTALVSVVGLDELMRKSQIAVGFSKQPFTFYAVAAGIYLLLTVITGGGLMMLERRANRGFARARS</sequence>
<evidence type="ECO:0000256" key="1">
    <source>
        <dbReference type="ARBA" id="ARBA00004429"/>
    </source>
</evidence>
<keyword evidence="5" id="KW-0997">Cell inner membrane</keyword>
<dbReference type="InterPro" id="IPR035906">
    <property type="entry name" value="MetI-like_sf"/>
</dbReference>
<dbReference type="InterPro" id="IPR010065">
    <property type="entry name" value="AA_ABC_transptr_permease_3TM"/>
</dbReference>
<keyword evidence="3 9" id="KW-0813">Transport</keyword>
<evidence type="ECO:0000256" key="2">
    <source>
        <dbReference type="ARBA" id="ARBA00010072"/>
    </source>
</evidence>
<dbReference type="GO" id="GO:0043190">
    <property type="term" value="C:ATP-binding cassette (ABC) transporter complex"/>
    <property type="evidence" value="ECO:0007669"/>
    <property type="project" value="InterPro"/>
</dbReference>
<dbReference type="PANTHER" id="PTHR30133:SF2">
    <property type="entry name" value="ARGININE ABC TRANSPORTER PERMEASE PROTEIN ARTQ"/>
    <property type="match status" value="1"/>
</dbReference>
<feature type="transmembrane region" description="Helical" evidence="9">
    <location>
        <begin position="59"/>
        <end position="83"/>
    </location>
</feature>
<dbReference type="EMBL" id="JAAIYP010000025">
    <property type="protein sequence ID" value="NFV79209.1"/>
    <property type="molecule type" value="Genomic_DNA"/>
</dbReference>
<dbReference type="PANTHER" id="PTHR30133">
    <property type="entry name" value="CATIONIC AMINO ACID TRANSPORTER, MEMBRANE COMPONENT"/>
    <property type="match status" value="1"/>
</dbReference>
<keyword evidence="7 9" id="KW-1133">Transmembrane helix</keyword>
<feature type="transmembrane region" description="Helical" evidence="9">
    <location>
        <begin position="20"/>
        <end position="38"/>
    </location>
</feature>
<evidence type="ECO:0000256" key="3">
    <source>
        <dbReference type="ARBA" id="ARBA00022448"/>
    </source>
</evidence>
<keyword evidence="8 9" id="KW-0472">Membrane</keyword>
<organism evidence="11 12">
    <name type="scientific">Magnetospirillum aberrantis SpK</name>
    <dbReference type="NCBI Taxonomy" id="908842"/>
    <lineage>
        <taxon>Bacteria</taxon>
        <taxon>Pseudomonadati</taxon>
        <taxon>Pseudomonadota</taxon>
        <taxon>Alphaproteobacteria</taxon>
        <taxon>Rhodospirillales</taxon>
        <taxon>Rhodospirillaceae</taxon>
        <taxon>Magnetospirillum</taxon>
    </lineage>
</organism>
<reference evidence="11 12" key="1">
    <citation type="submission" date="2020-02" db="EMBL/GenBank/DDBJ databases">
        <authorList>
            <person name="Dziuba M."/>
            <person name="Kuznetsov B."/>
            <person name="Mardanov A."/>
            <person name="Ravin N."/>
            <person name="Grouzdev D."/>
        </authorList>
    </citation>
    <scope>NUCLEOTIDE SEQUENCE [LARGE SCALE GENOMIC DNA]</scope>
    <source>
        <strain evidence="11 12">SpK</strain>
    </source>
</reference>
<evidence type="ECO:0000256" key="9">
    <source>
        <dbReference type="RuleBase" id="RU363032"/>
    </source>
</evidence>
<evidence type="ECO:0000256" key="7">
    <source>
        <dbReference type="ARBA" id="ARBA00022989"/>
    </source>
</evidence>
<feature type="transmembrane region" description="Helical" evidence="9">
    <location>
        <begin position="193"/>
        <end position="217"/>
    </location>
</feature>
<evidence type="ECO:0000256" key="8">
    <source>
        <dbReference type="ARBA" id="ARBA00023136"/>
    </source>
</evidence>
<protein>
    <submittedName>
        <fullName evidence="11">ABC transporter permease</fullName>
    </submittedName>
</protein>
<feature type="transmembrane region" description="Helical" evidence="9">
    <location>
        <begin position="151"/>
        <end position="173"/>
    </location>
</feature>
<evidence type="ECO:0000259" key="10">
    <source>
        <dbReference type="PROSITE" id="PS50928"/>
    </source>
</evidence>
<comment type="subcellular location">
    <subcellularLocation>
        <location evidence="1">Cell inner membrane</location>
        <topology evidence="1">Multi-pass membrane protein</topology>
    </subcellularLocation>
    <subcellularLocation>
        <location evidence="9">Cell membrane</location>
        <topology evidence="9">Multi-pass membrane protein</topology>
    </subcellularLocation>
</comment>
<evidence type="ECO:0000313" key="12">
    <source>
        <dbReference type="Proteomes" id="UP000480684"/>
    </source>
</evidence>